<dbReference type="Proteomes" id="UP000268623">
    <property type="component" value="Unassembled WGS sequence"/>
</dbReference>
<feature type="domain" description="GMT-like wHTH" evidence="1">
    <location>
        <begin position="279"/>
        <end position="349"/>
    </location>
</feature>
<dbReference type="OrthoDB" id="1551176at2"/>
<dbReference type="InterPro" id="IPR031009">
    <property type="entry name" value="Tcm_partner"/>
</dbReference>
<keyword evidence="3" id="KW-1185">Reference proteome</keyword>
<dbReference type="RefSeq" id="WP_123174523.1">
    <property type="nucleotide sequence ID" value="NZ_QWDD01000001.1"/>
</dbReference>
<evidence type="ECO:0000313" key="2">
    <source>
        <dbReference type="EMBL" id="RNJ48523.1"/>
    </source>
</evidence>
<sequence length="375" mass="41574">MKAAKFFDERTDQSVVKARIVEKYFYAWANVVMPTAQRSGGRIAYIDLYAGPGRYKDGAASTPLLVLQHAINDPKLASMLVALLNDSDSNKTSTLKAEIDSLPGIGNLKHKPVLSCGEIDDDAEKYFNDAKLVPSFSFIDPFGYKGLSLKIIRGVIKDWGCDCVFFFNYNRINAGIGNQAVTGHMDALFGKERADALRMRLPRLSPELREALILEELAAEIKALGGTYVLPFTFRNSSGTRTSHKLVFVSKSFKGYAIMKDIMAKESSTEDQGVPSLTYSPADWSMPLLFSLQRPLDQLRASLLTDFAGQEVSVADIYERHSVDTPYVIKNYKETLKQLEAEGKVVVRSLQGIRRKGTFADHLLVGFPPSSIHGK</sequence>
<accession>A0A3M9XJU1</accession>
<dbReference type="AlphaFoldDB" id="A0A3M9XJU1"/>
<protein>
    <submittedName>
        <fullName evidence="2">Three-Cys-motif partner protein TcmP</fullName>
    </submittedName>
</protein>
<dbReference type="InterPro" id="IPR054339">
    <property type="entry name" value="GMT_wHTH"/>
</dbReference>
<comment type="caution">
    <text evidence="2">The sequence shown here is derived from an EMBL/GenBank/DDBJ whole genome shotgun (WGS) entry which is preliminary data.</text>
</comment>
<dbReference type="EMBL" id="QWDD01000001">
    <property type="protein sequence ID" value="RNJ48523.1"/>
    <property type="molecule type" value="Genomic_DNA"/>
</dbReference>
<evidence type="ECO:0000259" key="1">
    <source>
        <dbReference type="Pfam" id="PF22560"/>
    </source>
</evidence>
<organism evidence="2 3">
    <name type="scientific">Methylocystis hirsuta</name>
    <dbReference type="NCBI Taxonomy" id="369798"/>
    <lineage>
        <taxon>Bacteria</taxon>
        <taxon>Pseudomonadati</taxon>
        <taxon>Pseudomonadota</taxon>
        <taxon>Alphaproteobacteria</taxon>
        <taxon>Hyphomicrobiales</taxon>
        <taxon>Methylocystaceae</taxon>
        <taxon>Methylocystis</taxon>
    </lineage>
</organism>
<name>A0A3M9XJU1_9HYPH</name>
<dbReference type="Pfam" id="PF22560">
    <property type="entry name" value="GMT-wHTH"/>
    <property type="match status" value="1"/>
</dbReference>
<gene>
    <name evidence="2" type="primary">tcmP</name>
    <name evidence="2" type="ORF">D1O30_01650</name>
</gene>
<reference evidence="2 3" key="1">
    <citation type="submission" date="2018-08" db="EMBL/GenBank/DDBJ databases">
        <title>Genome sequence of Methylocystis hirsuta CSC1, a methanotroph able to accumulate PHAs.</title>
        <authorList>
            <person name="Bordel S."/>
            <person name="Rodriguez E."/>
            <person name="Gancedo J."/>
            <person name="Munoz R."/>
        </authorList>
    </citation>
    <scope>NUCLEOTIDE SEQUENCE [LARGE SCALE GENOMIC DNA]</scope>
    <source>
        <strain evidence="2 3">CSC1</strain>
    </source>
</reference>
<evidence type="ECO:0000313" key="3">
    <source>
        <dbReference type="Proteomes" id="UP000268623"/>
    </source>
</evidence>
<proteinExistence type="predicted"/>
<dbReference type="NCBIfam" id="TIGR04474">
    <property type="entry name" value="tcm_partner"/>
    <property type="match status" value="1"/>
</dbReference>